<dbReference type="EMBL" id="LWDX02046492">
    <property type="protein sequence ID" value="OEL22018.1"/>
    <property type="molecule type" value="Genomic_DNA"/>
</dbReference>
<evidence type="ECO:0000256" key="1">
    <source>
        <dbReference type="SAM" id="MobiDB-lite"/>
    </source>
</evidence>
<protein>
    <submittedName>
        <fullName evidence="2">Uncharacterized protein</fullName>
    </submittedName>
</protein>
<gene>
    <name evidence="2" type="ORF">BAE44_0016964</name>
</gene>
<dbReference type="Proteomes" id="UP000095767">
    <property type="component" value="Unassembled WGS sequence"/>
</dbReference>
<evidence type="ECO:0000313" key="3">
    <source>
        <dbReference type="Proteomes" id="UP000095767"/>
    </source>
</evidence>
<feature type="compositionally biased region" description="Gly residues" evidence="1">
    <location>
        <begin position="27"/>
        <end position="45"/>
    </location>
</feature>
<feature type="region of interest" description="Disordered" evidence="1">
    <location>
        <begin position="14"/>
        <end position="68"/>
    </location>
</feature>
<reference evidence="2 3" key="1">
    <citation type="submission" date="2016-09" db="EMBL/GenBank/DDBJ databases">
        <title>The draft genome of Dichanthelium oligosanthes: A C3 panicoid grass species.</title>
        <authorList>
            <person name="Studer A.J."/>
            <person name="Schnable J.C."/>
            <person name="Brutnell T.P."/>
        </authorList>
    </citation>
    <scope>NUCLEOTIDE SEQUENCE [LARGE SCALE GENOMIC DNA]</scope>
    <source>
        <strain evidence="3">cv. Kellogg 1175</strain>
        <tissue evidence="2">Leaf</tissue>
    </source>
</reference>
<comment type="caution">
    <text evidence="2">The sequence shown here is derived from an EMBL/GenBank/DDBJ whole genome shotgun (WGS) entry which is preliminary data.</text>
</comment>
<name>A0A1E5VA50_9POAL</name>
<sequence>LRRSRLCRRRCEAIARRPGREPRRGGSGDGNGDGLQGPAGEGVVEGDGHGVDAATPLRSEHQGSGSLARAMRYGVSSIQRLRPAEELPLYDGFSPMVRTFGRSS</sequence>
<feature type="compositionally biased region" description="Basic and acidic residues" evidence="1">
    <location>
        <begin position="14"/>
        <end position="26"/>
    </location>
</feature>
<feature type="non-terminal residue" evidence="2">
    <location>
        <position position="1"/>
    </location>
</feature>
<proteinExistence type="predicted"/>
<organism evidence="2 3">
    <name type="scientific">Dichanthelium oligosanthes</name>
    <dbReference type="NCBI Taxonomy" id="888268"/>
    <lineage>
        <taxon>Eukaryota</taxon>
        <taxon>Viridiplantae</taxon>
        <taxon>Streptophyta</taxon>
        <taxon>Embryophyta</taxon>
        <taxon>Tracheophyta</taxon>
        <taxon>Spermatophyta</taxon>
        <taxon>Magnoliopsida</taxon>
        <taxon>Liliopsida</taxon>
        <taxon>Poales</taxon>
        <taxon>Poaceae</taxon>
        <taxon>PACMAD clade</taxon>
        <taxon>Panicoideae</taxon>
        <taxon>Panicodae</taxon>
        <taxon>Paniceae</taxon>
        <taxon>Dichantheliinae</taxon>
        <taxon>Dichanthelium</taxon>
    </lineage>
</organism>
<evidence type="ECO:0000313" key="2">
    <source>
        <dbReference type="EMBL" id="OEL22018.1"/>
    </source>
</evidence>
<accession>A0A1E5VA50</accession>
<keyword evidence="3" id="KW-1185">Reference proteome</keyword>
<dbReference type="AlphaFoldDB" id="A0A1E5VA50"/>